<dbReference type="Gene3D" id="1.10.357.10">
    <property type="entry name" value="Tetracycline Repressor, domain 2"/>
    <property type="match status" value="1"/>
</dbReference>
<reference evidence="4 5" key="1">
    <citation type="submission" date="2019-11" db="EMBL/GenBank/DDBJ databases">
        <title>Nocardia sp. nov. CT2-14 isolated from soil.</title>
        <authorList>
            <person name="Kanchanasin P."/>
            <person name="Tanasupawat S."/>
            <person name="Yuki M."/>
            <person name="Kudo T."/>
        </authorList>
    </citation>
    <scope>NUCLEOTIDE SEQUENCE [LARGE SCALE GENOMIC DNA]</scope>
    <source>
        <strain evidence="4 5">CT2-14</strain>
    </source>
</reference>
<dbReference type="GO" id="GO:0003677">
    <property type="term" value="F:DNA binding"/>
    <property type="evidence" value="ECO:0007669"/>
    <property type="project" value="UniProtKB-UniRule"/>
</dbReference>
<evidence type="ECO:0000256" key="1">
    <source>
        <dbReference type="ARBA" id="ARBA00023125"/>
    </source>
</evidence>
<evidence type="ECO:0000313" key="5">
    <source>
        <dbReference type="Proteomes" id="UP000432464"/>
    </source>
</evidence>
<dbReference type="InterPro" id="IPR009057">
    <property type="entry name" value="Homeodomain-like_sf"/>
</dbReference>
<feature type="DNA-binding region" description="H-T-H motif" evidence="2">
    <location>
        <begin position="30"/>
        <end position="49"/>
    </location>
</feature>
<evidence type="ECO:0000259" key="3">
    <source>
        <dbReference type="PROSITE" id="PS50977"/>
    </source>
</evidence>
<keyword evidence="1 2" id="KW-0238">DNA-binding</keyword>
<dbReference type="InterPro" id="IPR001647">
    <property type="entry name" value="HTH_TetR"/>
</dbReference>
<evidence type="ECO:0000256" key="2">
    <source>
        <dbReference type="PROSITE-ProRule" id="PRU00335"/>
    </source>
</evidence>
<dbReference type="Pfam" id="PF00440">
    <property type="entry name" value="TetR_N"/>
    <property type="match status" value="1"/>
</dbReference>
<feature type="domain" description="HTH tetR-type" evidence="3">
    <location>
        <begin position="7"/>
        <end position="67"/>
    </location>
</feature>
<sequence>MPERVAADTRARLLAAAERLLLTERYDEMSVRPIRAAAGRNPAAVHYHFGSEDAVVAALREEPPSLWEQRLSVVADAGCSVGETVAAVLAPFVWLADDPVGRSNLGLPARFVLGWRLWYGATAVAPDDVLVRKSISSSVASASGVRPSNVAALITLLRNVKGPSSTGAKTSGTSVPVISSTVMHHGVRSRKYFRSRLVGDSG</sequence>
<name>A0A6I3L4I7_9NOCA</name>
<organism evidence="4 5">
    <name type="scientific">Nocardia aurantiaca</name>
    <dbReference type="NCBI Taxonomy" id="2675850"/>
    <lineage>
        <taxon>Bacteria</taxon>
        <taxon>Bacillati</taxon>
        <taxon>Actinomycetota</taxon>
        <taxon>Actinomycetes</taxon>
        <taxon>Mycobacteriales</taxon>
        <taxon>Nocardiaceae</taxon>
        <taxon>Nocardia</taxon>
    </lineage>
</organism>
<dbReference type="EMBL" id="WMBB01000011">
    <property type="protein sequence ID" value="MTE15850.1"/>
    <property type="molecule type" value="Genomic_DNA"/>
</dbReference>
<evidence type="ECO:0000313" key="4">
    <source>
        <dbReference type="EMBL" id="MTE15850.1"/>
    </source>
</evidence>
<gene>
    <name evidence="4" type="ORF">GLP40_24155</name>
</gene>
<keyword evidence="5" id="KW-1185">Reference proteome</keyword>
<protein>
    <submittedName>
        <fullName evidence="4">TetR family transcriptional regulator</fullName>
    </submittedName>
</protein>
<comment type="caution">
    <text evidence="4">The sequence shown here is derived from an EMBL/GenBank/DDBJ whole genome shotgun (WGS) entry which is preliminary data.</text>
</comment>
<dbReference type="Proteomes" id="UP000432464">
    <property type="component" value="Unassembled WGS sequence"/>
</dbReference>
<dbReference type="AlphaFoldDB" id="A0A6I3L4I7"/>
<dbReference type="PROSITE" id="PS50977">
    <property type="entry name" value="HTH_TETR_2"/>
    <property type="match status" value="1"/>
</dbReference>
<accession>A0A6I3L4I7</accession>
<dbReference type="SUPFAM" id="SSF46689">
    <property type="entry name" value="Homeodomain-like"/>
    <property type="match status" value="1"/>
</dbReference>
<proteinExistence type="predicted"/>